<keyword evidence="3 9" id="KW-0812">Transmembrane</keyword>
<dbReference type="PRINTS" id="PR00237">
    <property type="entry name" value="GPCRRHODOPSN"/>
</dbReference>
<evidence type="ECO:0000256" key="6">
    <source>
        <dbReference type="ARBA" id="ARBA00023136"/>
    </source>
</evidence>
<comment type="subcellular location">
    <subcellularLocation>
        <location evidence="1">Cell membrane</location>
        <topology evidence="1">Multi-pass membrane protein</topology>
    </subcellularLocation>
</comment>
<evidence type="ECO:0000256" key="5">
    <source>
        <dbReference type="ARBA" id="ARBA00023040"/>
    </source>
</evidence>
<dbReference type="GO" id="GO:0043005">
    <property type="term" value="C:neuron projection"/>
    <property type="evidence" value="ECO:0007669"/>
    <property type="project" value="TreeGrafter"/>
</dbReference>
<dbReference type="PROSITE" id="PS50262">
    <property type="entry name" value="G_PROTEIN_RECEP_F1_2"/>
    <property type="match status" value="1"/>
</dbReference>
<keyword evidence="4 9" id="KW-1133">Transmembrane helix</keyword>
<dbReference type="GO" id="GO:0004930">
    <property type="term" value="F:G protein-coupled receptor activity"/>
    <property type="evidence" value="ECO:0007669"/>
    <property type="project" value="UniProtKB-KW"/>
</dbReference>
<protein>
    <recommendedName>
        <fullName evidence="10">G-protein coupled receptors family 1 profile domain-containing protein</fullName>
    </recommendedName>
</protein>
<dbReference type="OrthoDB" id="9370401at2759"/>
<dbReference type="Pfam" id="PF00001">
    <property type="entry name" value="7tm_1"/>
    <property type="match status" value="1"/>
</dbReference>
<reference evidence="12" key="1">
    <citation type="submission" date="2017-01" db="EMBL/GenBank/DDBJ databases">
        <title>Comparative genomics of anhydrobiosis in the tardigrade Hypsibius dujardini.</title>
        <authorList>
            <person name="Yoshida Y."/>
            <person name="Koutsovoulos G."/>
            <person name="Laetsch D."/>
            <person name="Stevens L."/>
            <person name="Kumar S."/>
            <person name="Horikawa D."/>
            <person name="Ishino K."/>
            <person name="Komine S."/>
            <person name="Tomita M."/>
            <person name="Blaxter M."/>
            <person name="Arakawa K."/>
        </authorList>
    </citation>
    <scope>NUCLEOTIDE SEQUENCE [LARGE SCALE GENOMIC DNA]</scope>
    <source>
        <strain evidence="12">Z151</strain>
    </source>
</reference>
<dbReference type="EMBL" id="MTYJ01000055">
    <property type="protein sequence ID" value="OQV17886.1"/>
    <property type="molecule type" value="Genomic_DNA"/>
</dbReference>
<dbReference type="SUPFAM" id="SSF81321">
    <property type="entry name" value="Family A G protein-coupled receptor-like"/>
    <property type="match status" value="1"/>
</dbReference>
<feature type="transmembrane region" description="Helical" evidence="9">
    <location>
        <begin position="192"/>
        <end position="214"/>
    </location>
</feature>
<keyword evidence="5" id="KW-0297">G-protein coupled receptor</keyword>
<evidence type="ECO:0000313" key="12">
    <source>
        <dbReference type="Proteomes" id="UP000192578"/>
    </source>
</evidence>
<feature type="transmembrane region" description="Helical" evidence="9">
    <location>
        <begin position="101"/>
        <end position="121"/>
    </location>
</feature>
<dbReference type="Proteomes" id="UP000192578">
    <property type="component" value="Unassembled WGS sequence"/>
</dbReference>
<evidence type="ECO:0000256" key="4">
    <source>
        <dbReference type="ARBA" id="ARBA00022989"/>
    </source>
</evidence>
<sequence>MEEPRNGTSISNASSVLVVPYDRPWSYLPGLSLVICIIALASNGLVLWLFIRHEHLRTPFTTYIMNLLVVNLFNEIFQQPLTIISKLRTFSSLGTHFCTAFLYGSYVIHSLVYNSHFLITLNRIWAVAHPVSYRQYHTRKVALRTCLAFWMYIHLVMLPGFIQDAMFYRIPLSQGCNIDKQKQYAWFVTEQLMLYDIPLASLILAYPTICFFVVRRHIRHSRLIQADNGEFGLQHWRATGSRDEGSDVRPPLRPPKGSPSKAFVVLTILTLSNIFFLLPLTVGYNLSIFNAYRSYESWQSFNEVFSMLFYAQAVFDPILFTLALADLRLAFIGMLHFT</sequence>
<name>A0A1W0WRQ1_HYPEX</name>
<keyword evidence="7" id="KW-0675">Receptor</keyword>
<keyword evidence="2" id="KW-1003">Cell membrane</keyword>
<feature type="transmembrane region" description="Helical" evidence="9">
    <location>
        <begin position="304"/>
        <end position="325"/>
    </location>
</feature>
<comment type="caution">
    <text evidence="11">The sequence shown here is derived from an EMBL/GenBank/DDBJ whole genome shotgun (WGS) entry which is preliminary data.</text>
</comment>
<keyword evidence="12" id="KW-1185">Reference proteome</keyword>
<dbReference type="PANTHER" id="PTHR24229:SF40">
    <property type="entry name" value="ALLATOSTATIN C RECEPTOR 1-RELATED"/>
    <property type="match status" value="1"/>
</dbReference>
<dbReference type="Gene3D" id="1.20.1070.10">
    <property type="entry name" value="Rhodopsin 7-helix transmembrane proteins"/>
    <property type="match status" value="1"/>
</dbReference>
<dbReference type="CDD" id="cd00637">
    <property type="entry name" value="7tm_classA_rhodopsin-like"/>
    <property type="match status" value="1"/>
</dbReference>
<keyword evidence="6 9" id="KW-0472">Membrane</keyword>
<evidence type="ECO:0000256" key="2">
    <source>
        <dbReference type="ARBA" id="ARBA00022475"/>
    </source>
</evidence>
<gene>
    <name evidence="11" type="ORF">BV898_08017</name>
</gene>
<evidence type="ECO:0000256" key="7">
    <source>
        <dbReference type="ARBA" id="ARBA00023170"/>
    </source>
</evidence>
<evidence type="ECO:0000313" key="11">
    <source>
        <dbReference type="EMBL" id="OQV17886.1"/>
    </source>
</evidence>
<feature type="transmembrane region" description="Helical" evidence="9">
    <location>
        <begin position="141"/>
        <end position="162"/>
    </location>
</feature>
<dbReference type="AlphaFoldDB" id="A0A1W0WRQ1"/>
<dbReference type="InterPro" id="IPR017452">
    <property type="entry name" value="GPCR_Rhodpsn_7TM"/>
</dbReference>
<dbReference type="PANTHER" id="PTHR24229">
    <property type="entry name" value="NEUROPEPTIDES RECEPTOR"/>
    <property type="match status" value="1"/>
</dbReference>
<feature type="transmembrane region" description="Helical" evidence="9">
    <location>
        <begin position="27"/>
        <end position="51"/>
    </location>
</feature>
<evidence type="ECO:0000256" key="9">
    <source>
        <dbReference type="SAM" id="Phobius"/>
    </source>
</evidence>
<feature type="transmembrane region" description="Helical" evidence="9">
    <location>
        <begin position="262"/>
        <end position="284"/>
    </location>
</feature>
<feature type="domain" description="G-protein coupled receptors family 1 profile" evidence="10">
    <location>
        <begin position="42"/>
        <end position="320"/>
    </location>
</feature>
<accession>A0A1W0WRQ1</accession>
<organism evidence="11 12">
    <name type="scientific">Hypsibius exemplaris</name>
    <name type="common">Freshwater tardigrade</name>
    <dbReference type="NCBI Taxonomy" id="2072580"/>
    <lineage>
        <taxon>Eukaryota</taxon>
        <taxon>Metazoa</taxon>
        <taxon>Ecdysozoa</taxon>
        <taxon>Tardigrada</taxon>
        <taxon>Eutardigrada</taxon>
        <taxon>Parachela</taxon>
        <taxon>Hypsibioidea</taxon>
        <taxon>Hypsibiidae</taxon>
        <taxon>Hypsibius</taxon>
    </lineage>
</organism>
<evidence type="ECO:0000256" key="8">
    <source>
        <dbReference type="ARBA" id="ARBA00023224"/>
    </source>
</evidence>
<keyword evidence="8" id="KW-0807">Transducer</keyword>
<dbReference type="InterPro" id="IPR000276">
    <property type="entry name" value="GPCR_Rhodpsn"/>
</dbReference>
<evidence type="ECO:0000259" key="10">
    <source>
        <dbReference type="PROSITE" id="PS50262"/>
    </source>
</evidence>
<proteinExistence type="predicted"/>
<evidence type="ECO:0000256" key="1">
    <source>
        <dbReference type="ARBA" id="ARBA00004651"/>
    </source>
</evidence>
<dbReference type="GO" id="GO:0005886">
    <property type="term" value="C:plasma membrane"/>
    <property type="evidence" value="ECO:0007669"/>
    <property type="project" value="UniProtKB-SubCell"/>
</dbReference>
<dbReference type="GO" id="GO:0042277">
    <property type="term" value="F:peptide binding"/>
    <property type="evidence" value="ECO:0007669"/>
    <property type="project" value="TreeGrafter"/>
</dbReference>
<evidence type="ECO:0000256" key="3">
    <source>
        <dbReference type="ARBA" id="ARBA00022692"/>
    </source>
</evidence>
<feature type="transmembrane region" description="Helical" evidence="9">
    <location>
        <begin position="63"/>
        <end position="81"/>
    </location>
</feature>